<organism evidence="2">
    <name type="scientific">Arundo donax</name>
    <name type="common">Giant reed</name>
    <name type="synonym">Donax arundinaceus</name>
    <dbReference type="NCBI Taxonomy" id="35708"/>
    <lineage>
        <taxon>Eukaryota</taxon>
        <taxon>Viridiplantae</taxon>
        <taxon>Streptophyta</taxon>
        <taxon>Embryophyta</taxon>
        <taxon>Tracheophyta</taxon>
        <taxon>Spermatophyta</taxon>
        <taxon>Magnoliopsida</taxon>
        <taxon>Liliopsida</taxon>
        <taxon>Poales</taxon>
        <taxon>Poaceae</taxon>
        <taxon>PACMAD clade</taxon>
        <taxon>Arundinoideae</taxon>
        <taxon>Arundineae</taxon>
        <taxon>Arundo</taxon>
    </lineage>
</organism>
<feature type="region of interest" description="Disordered" evidence="1">
    <location>
        <begin position="1"/>
        <end position="23"/>
    </location>
</feature>
<name>A0A0A9TCH7_ARUDO</name>
<proteinExistence type="predicted"/>
<feature type="compositionally biased region" description="Basic and acidic residues" evidence="1">
    <location>
        <begin position="14"/>
        <end position="23"/>
    </location>
</feature>
<accession>A0A0A9TCH7</accession>
<evidence type="ECO:0000313" key="2">
    <source>
        <dbReference type="EMBL" id="JAD30630.1"/>
    </source>
</evidence>
<reference evidence="2" key="1">
    <citation type="submission" date="2014-09" db="EMBL/GenBank/DDBJ databases">
        <authorList>
            <person name="Magalhaes I.L.F."/>
            <person name="Oliveira U."/>
            <person name="Santos F.R."/>
            <person name="Vidigal T.H.D.A."/>
            <person name="Brescovit A.D."/>
            <person name="Santos A.J."/>
        </authorList>
    </citation>
    <scope>NUCLEOTIDE SEQUENCE</scope>
    <source>
        <tissue evidence="2">Shoot tissue taken approximately 20 cm above the soil surface</tissue>
    </source>
</reference>
<reference evidence="2" key="2">
    <citation type="journal article" date="2015" name="Data Brief">
        <title>Shoot transcriptome of the giant reed, Arundo donax.</title>
        <authorList>
            <person name="Barrero R.A."/>
            <person name="Guerrero F.D."/>
            <person name="Moolhuijzen P."/>
            <person name="Goolsby J.A."/>
            <person name="Tidwell J."/>
            <person name="Bellgard S.E."/>
            <person name="Bellgard M.I."/>
        </authorList>
    </citation>
    <scope>NUCLEOTIDE SEQUENCE</scope>
    <source>
        <tissue evidence="2">Shoot tissue taken approximately 20 cm above the soil surface</tissue>
    </source>
</reference>
<dbReference type="EMBL" id="GBRH01267265">
    <property type="protein sequence ID" value="JAD30630.1"/>
    <property type="molecule type" value="Transcribed_RNA"/>
</dbReference>
<dbReference type="AlphaFoldDB" id="A0A0A9TCH7"/>
<sequence>MNIKLHRSLNSTRSVREAQSRRS</sequence>
<protein>
    <submittedName>
        <fullName evidence="2">Uncharacterized protein</fullName>
    </submittedName>
</protein>
<evidence type="ECO:0000256" key="1">
    <source>
        <dbReference type="SAM" id="MobiDB-lite"/>
    </source>
</evidence>